<dbReference type="InterPro" id="IPR012910">
    <property type="entry name" value="Plug_dom"/>
</dbReference>
<dbReference type="PANTHER" id="PTHR30069">
    <property type="entry name" value="TONB-DEPENDENT OUTER MEMBRANE RECEPTOR"/>
    <property type="match status" value="1"/>
</dbReference>
<dbReference type="Gene3D" id="2.170.130.10">
    <property type="entry name" value="TonB-dependent receptor, plug domain"/>
    <property type="match status" value="1"/>
</dbReference>
<dbReference type="GO" id="GO:0044718">
    <property type="term" value="P:siderophore transmembrane transport"/>
    <property type="evidence" value="ECO:0007669"/>
    <property type="project" value="TreeGrafter"/>
</dbReference>
<dbReference type="RefSeq" id="WP_244642064.1">
    <property type="nucleotide sequence ID" value="NZ_BMGG01000006.1"/>
</dbReference>
<comment type="similarity">
    <text evidence="10 11">Belongs to the TonB-dependent receptor family.</text>
</comment>
<organism evidence="15 16">
    <name type="scientific">Chelatococcus reniformis</name>
    <dbReference type="NCBI Taxonomy" id="1494448"/>
    <lineage>
        <taxon>Bacteria</taxon>
        <taxon>Pseudomonadati</taxon>
        <taxon>Pseudomonadota</taxon>
        <taxon>Alphaproteobacteria</taxon>
        <taxon>Hyphomicrobiales</taxon>
        <taxon>Chelatococcaceae</taxon>
        <taxon>Chelatococcus</taxon>
    </lineage>
</organism>
<keyword evidence="2 10" id="KW-0813">Transport</keyword>
<dbReference type="InterPro" id="IPR037066">
    <property type="entry name" value="Plug_dom_sf"/>
</dbReference>
<evidence type="ECO:0000313" key="15">
    <source>
        <dbReference type="EMBL" id="GGC74666.1"/>
    </source>
</evidence>
<keyword evidence="8 15" id="KW-0675">Receptor</keyword>
<keyword evidence="9 10" id="KW-0998">Cell outer membrane</keyword>
<evidence type="ECO:0000256" key="5">
    <source>
        <dbReference type="ARBA" id="ARBA00022729"/>
    </source>
</evidence>
<evidence type="ECO:0000256" key="6">
    <source>
        <dbReference type="ARBA" id="ARBA00023077"/>
    </source>
</evidence>
<proteinExistence type="inferred from homology"/>
<sequence length="720" mass="78856">MISRAVCHGFAALVAGAVAACPASAEEVTRLDEIVVTATGRPEERSRIPGTVQVIDQTKIEHSTARSITDLLAENAVGFFSEWTPGQTSINIRGGSTDGQGKDFRSQVLVLINGHRAGTANLSKLSLAHVERIEIVRGPSSVIYGSQNIGGVINIILKTGRTAPGNTVEASGGNWGLVQGRAATGGVYEAVDWYFGVNGGQSDDYDAGSGGGRQVNTDWARKGWAGALGLQINQDHRVDVSVRSDGIYDAGFRGSGANYLSRDDRYNQGADVTYNGQSPDGRVGLMAQAYYDNDVDRFKWASPVQRGSNGLPAKGTAADFNRRRLEVYGTRVQPWANLWEGNKLILGWDWETSPLRSNRFREGVPGNPLSQIAPIDNNQTDTTNGFYAEDAQTFFDGKVTVRGGVRQTYGTTSFDWTPNLANQRQRTVPYSATTYAGGATYQALDWLGFRVGASSGFRAPTASELAADFTALGGGRIFGNPDLRPETAEQIEAGMTLTGPGWRWDTAVFQNVISDRIITKLRAGVANTSDYANNAADVVVRGIEMQFDTDVFRMLGRDAGNWRWTAYANGFYNFEMTDKGALVTANTNNVERMYKYQAAIGTRFGQKLDRYDWSFQVQGVLRGPMWYNTEENLLIPFAEPNREYIHRKDPFWIWNVLAEVEVFKNVKVFAGVNNVFNVNEHPIFIGLDKAPILADVRFFNGGYGTSMPGRQLLAGVKARF</sequence>
<dbReference type="Pfam" id="PF07715">
    <property type="entry name" value="Plug"/>
    <property type="match status" value="1"/>
</dbReference>
<dbReference type="GO" id="GO:0015344">
    <property type="term" value="F:siderophore uptake transmembrane transporter activity"/>
    <property type="evidence" value="ECO:0007669"/>
    <property type="project" value="TreeGrafter"/>
</dbReference>
<dbReference type="PROSITE" id="PS51257">
    <property type="entry name" value="PROKAR_LIPOPROTEIN"/>
    <property type="match status" value="1"/>
</dbReference>
<evidence type="ECO:0000256" key="10">
    <source>
        <dbReference type="PROSITE-ProRule" id="PRU01360"/>
    </source>
</evidence>
<dbReference type="PANTHER" id="PTHR30069:SF29">
    <property type="entry name" value="HEMOGLOBIN AND HEMOGLOBIN-HAPTOGLOBIN-BINDING PROTEIN 1-RELATED"/>
    <property type="match status" value="1"/>
</dbReference>
<protein>
    <submittedName>
        <fullName evidence="15">TonB-dependent receptor</fullName>
    </submittedName>
</protein>
<dbReference type="EMBL" id="BMGG01000006">
    <property type="protein sequence ID" value="GGC74666.1"/>
    <property type="molecule type" value="Genomic_DNA"/>
</dbReference>
<dbReference type="CDD" id="cd01347">
    <property type="entry name" value="ligand_gated_channel"/>
    <property type="match status" value="1"/>
</dbReference>
<dbReference type="InterPro" id="IPR036942">
    <property type="entry name" value="Beta-barrel_TonB_sf"/>
</dbReference>
<evidence type="ECO:0000256" key="3">
    <source>
        <dbReference type="ARBA" id="ARBA00022452"/>
    </source>
</evidence>
<comment type="subcellular location">
    <subcellularLocation>
        <location evidence="1 10">Cell outer membrane</location>
        <topology evidence="1 10">Multi-pass membrane protein</topology>
    </subcellularLocation>
</comment>
<dbReference type="PROSITE" id="PS52016">
    <property type="entry name" value="TONB_DEPENDENT_REC_3"/>
    <property type="match status" value="1"/>
</dbReference>
<reference evidence="15" key="2">
    <citation type="submission" date="2020-09" db="EMBL/GenBank/DDBJ databases">
        <authorList>
            <person name="Sun Q."/>
            <person name="Zhou Y."/>
        </authorList>
    </citation>
    <scope>NUCLEOTIDE SEQUENCE</scope>
    <source>
        <strain evidence="15">CGMCC 1.12919</strain>
    </source>
</reference>
<evidence type="ECO:0000256" key="8">
    <source>
        <dbReference type="ARBA" id="ARBA00023170"/>
    </source>
</evidence>
<dbReference type="Gene3D" id="2.40.170.20">
    <property type="entry name" value="TonB-dependent receptor, beta-barrel domain"/>
    <property type="match status" value="1"/>
</dbReference>
<dbReference type="InterPro" id="IPR000531">
    <property type="entry name" value="Beta-barrel_TonB"/>
</dbReference>
<dbReference type="InterPro" id="IPR039426">
    <property type="entry name" value="TonB-dep_rcpt-like"/>
</dbReference>
<evidence type="ECO:0000259" key="13">
    <source>
        <dbReference type="Pfam" id="PF00593"/>
    </source>
</evidence>
<evidence type="ECO:0000256" key="11">
    <source>
        <dbReference type="RuleBase" id="RU003357"/>
    </source>
</evidence>
<dbReference type="Proteomes" id="UP000637002">
    <property type="component" value="Unassembled WGS sequence"/>
</dbReference>
<evidence type="ECO:0000256" key="4">
    <source>
        <dbReference type="ARBA" id="ARBA00022692"/>
    </source>
</evidence>
<keyword evidence="5 12" id="KW-0732">Signal</keyword>
<keyword evidence="16" id="KW-1185">Reference proteome</keyword>
<evidence type="ECO:0000256" key="12">
    <source>
        <dbReference type="SAM" id="SignalP"/>
    </source>
</evidence>
<evidence type="ECO:0000256" key="9">
    <source>
        <dbReference type="ARBA" id="ARBA00023237"/>
    </source>
</evidence>
<dbReference type="AlphaFoldDB" id="A0A916UJI3"/>
<accession>A0A916UJI3</accession>
<reference evidence="15" key="1">
    <citation type="journal article" date="2014" name="Int. J. Syst. Evol. Microbiol.">
        <title>Complete genome sequence of Corynebacterium casei LMG S-19264T (=DSM 44701T), isolated from a smear-ripened cheese.</title>
        <authorList>
            <consortium name="US DOE Joint Genome Institute (JGI-PGF)"/>
            <person name="Walter F."/>
            <person name="Albersmeier A."/>
            <person name="Kalinowski J."/>
            <person name="Ruckert C."/>
        </authorList>
    </citation>
    <scope>NUCLEOTIDE SEQUENCE</scope>
    <source>
        <strain evidence="15">CGMCC 1.12919</strain>
    </source>
</reference>
<feature type="domain" description="TonB-dependent receptor plug" evidence="14">
    <location>
        <begin position="46"/>
        <end position="152"/>
    </location>
</feature>
<comment type="caution">
    <text evidence="15">The sequence shown here is derived from an EMBL/GenBank/DDBJ whole genome shotgun (WGS) entry which is preliminary data.</text>
</comment>
<feature type="domain" description="TonB-dependent receptor-like beta-barrel" evidence="13">
    <location>
        <begin position="207"/>
        <end position="675"/>
    </location>
</feature>
<keyword evidence="4 10" id="KW-0812">Transmembrane</keyword>
<evidence type="ECO:0000256" key="2">
    <source>
        <dbReference type="ARBA" id="ARBA00022448"/>
    </source>
</evidence>
<keyword evidence="6 11" id="KW-0798">TonB box</keyword>
<evidence type="ECO:0000256" key="1">
    <source>
        <dbReference type="ARBA" id="ARBA00004571"/>
    </source>
</evidence>
<evidence type="ECO:0000256" key="7">
    <source>
        <dbReference type="ARBA" id="ARBA00023136"/>
    </source>
</evidence>
<dbReference type="Pfam" id="PF00593">
    <property type="entry name" value="TonB_dep_Rec_b-barrel"/>
    <property type="match status" value="1"/>
</dbReference>
<gene>
    <name evidence="15" type="ORF">GCM10010994_36410</name>
</gene>
<feature type="signal peptide" evidence="12">
    <location>
        <begin position="1"/>
        <end position="25"/>
    </location>
</feature>
<keyword evidence="3 10" id="KW-1134">Transmembrane beta strand</keyword>
<dbReference type="SUPFAM" id="SSF56935">
    <property type="entry name" value="Porins"/>
    <property type="match status" value="1"/>
</dbReference>
<feature type="chain" id="PRO_5037724417" evidence="12">
    <location>
        <begin position="26"/>
        <end position="720"/>
    </location>
</feature>
<keyword evidence="7 10" id="KW-0472">Membrane</keyword>
<name>A0A916UJI3_9HYPH</name>
<dbReference type="GO" id="GO:0009279">
    <property type="term" value="C:cell outer membrane"/>
    <property type="evidence" value="ECO:0007669"/>
    <property type="project" value="UniProtKB-SubCell"/>
</dbReference>
<evidence type="ECO:0000313" key="16">
    <source>
        <dbReference type="Proteomes" id="UP000637002"/>
    </source>
</evidence>
<evidence type="ECO:0000259" key="14">
    <source>
        <dbReference type="Pfam" id="PF07715"/>
    </source>
</evidence>